<organism evidence="1">
    <name type="scientific">uncultured Chloroflexi bacterium Rifle_16ft_4_minimus_1477</name>
    <dbReference type="NCBI Taxonomy" id="1665058"/>
    <lineage>
        <taxon>Bacteria</taxon>
        <taxon>Bacillati</taxon>
        <taxon>Chloroflexota</taxon>
        <taxon>environmental samples</taxon>
    </lineage>
</organism>
<dbReference type="AlphaFoldDB" id="A0A0H4T0R5"/>
<accession>A0A0H4T0R5</accession>
<proteinExistence type="predicted"/>
<evidence type="ECO:0000313" key="1">
    <source>
        <dbReference type="EMBL" id="AKQ01108.1"/>
    </source>
</evidence>
<name>A0A0H4T0R5_9CHLR</name>
<protein>
    <submittedName>
        <fullName evidence="1">Uncharacterized protein</fullName>
    </submittedName>
</protein>
<dbReference type="EMBL" id="KT006951">
    <property type="protein sequence ID" value="AKQ01108.1"/>
    <property type="molecule type" value="Genomic_DNA"/>
</dbReference>
<sequence length="68" mass="7455">MPAYANKDGKVVCFFQDAKKFEARYATLGFTDMAKLDDGNMWSTGYGLTKITPAEEAKITALVKKAVS</sequence>
<reference evidence="1" key="1">
    <citation type="journal article" date="2015" name="ISME J.">
        <title>Aquifer environment selects for microbial species cohorts in sediment and groundwater.</title>
        <authorList>
            <person name="Hug L.A."/>
            <person name="Thomas B.C."/>
            <person name="Brown C.T."/>
            <person name="Frischkorn K.R."/>
            <person name="Williams K.H."/>
            <person name="Tringe S.G."/>
            <person name="Banfield J.F."/>
        </authorList>
    </citation>
    <scope>NUCLEOTIDE SEQUENCE</scope>
</reference>